<dbReference type="Pfam" id="PF13870">
    <property type="entry name" value="CCDC113_CCDC96_CC"/>
    <property type="match status" value="1"/>
</dbReference>
<sequence>MISEKTNAISRLIRTFTSTKNAANFEELSDEEIKLILEIATRVNRTLTYENEVFEHYLQRKNPQCLNKMQQILESILQAQTIHCMLSSKNTPSYVDSTSSLFGSVVTGTINDGISSYSSSIVSTPQPQMSGKNQQTSANNAPKSNVLRRKITISHRIELTEYEIDEMKKQYEHFKVDMNKNLENLETKLKEMKCRIIENHKTIQRFENNVINQINPITNQIPVEKFVRYFCIYDCVAKFMPIVYLLRFMDDQFKLIRNFIDKFNLKIITTKRMISQTKKQIKQREDRGEKLSSVDFIKLEIENRYLVAENNKNQQILNSLQQRNGQYNLTLKNYKDKLIEKKSVLQQAENKFKSKKNEEIALQYYKNRIMQDLRKTTNELNNIKGLREEYESPDIQDFLQVQKQLQEAKYTVKRLSRQRKNQLRTLRTYKRTYEL</sequence>
<evidence type="ECO:0000256" key="7">
    <source>
        <dbReference type="SAM" id="Coils"/>
    </source>
</evidence>
<keyword evidence="10" id="KW-1185">Reference proteome</keyword>
<evidence type="ECO:0000256" key="2">
    <source>
        <dbReference type="ARBA" id="ARBA00022794"/>
    </source>
</evidence>
<feature type="coiled-coil region" evidence="7">
    <location>
        <begin position="317"/>
        <end position="358"/>
    </location>
</feature>
<evidence type="ECO:0000256" key="4">
    <source>
        <dbReference type="ARBA" id="ARBA00023273"/>
    </source>
</evidence>
<keyword evidence="3 7" id="KW-0175">Coiled coil</keyword>
<organism evidence="10 11">
    <name type="scientific">Ceratosolen solmsi marchali</name>
    <dbReference type="NCBI Taxonomy" id="326594"/>
    <lineage>
        <taxon>Eukaryota</taxon>
        <taxon>Metazoa</taxon>
        <taxon>Ecdysozoa</taxon>
        <taxon>Arthropoda</taxon>
        <taxon>Hexapoda</taxon>
        <taxon>Insecta</taxon>
        <taxon>Pterygota</taxon>
        <taxon>Neoptera</taxon>
        <taxon>Endopterygota</taxon>
        <taxon>Hymenoptera</taxon>
        <taxon>Apocrita</taxon>
        <taxon>Proctotrupomorpha</taxon>
        <taxon>Chalcidoidea</taxon>
        <taxon>Agaonidae</taxon>
        <taxon>Agaoninae</taxon>
        <taxon>Ceratosolen</taxon>
    </lineage>
</organism>
<feature type="coiled-coil region" evidence="7">
    <location>
        <begin position="168"/>
        <end position="202"/>
    </location>
</feature>
<keyword evidence="4" id="KW-0966">Cell projection</keyword>
<dbReference type="PANTHER" id="PTHR15654">
    <property type="entry name" value="COILED-COIL DOMAIN-CONTAINING PROTEIN 113-RELATED"/>
    <property type="match status" value="1"/>
</dbReference>
<comment type="similarity">
    <text evidence="5">Belongs to the CFAP263 family.</text>
</comment>
<accession>A0AAJ6YNE4</accession>
<dbReference type="PANTHER" id="PTHR15654:SF2">
    <property type="entry name" value="COILED-COIL DOMAIN-CONTAINING PROTEIN 113"/>
    <property type="match status" value="1"/>
</dbReference>
<dbReference type="AlphaFoldDB" id="A0AAJ6YNE4"/>
<proteinExistence type="inferred from homology"/>
<evidence type="ECO:0000256" key="5">
    <source>
        <dbReference type="ARBA" id="ARBA00044506"/>
    </source>
</evidence>
<gene>
    <name evidence="11" type="primary">LOC105364957</name>
</gene>
<dbReference type="RefSeq" id="XP_011501307.1">
    <property type="nucleotide sequence ID" value="XM_011503005.1"/>
</dbReference>
<keyword evidence="2" id="KW-0970">Cilium biogenesis/degradation</keyword>
<evidence type="ECO:0000313" key="10">
    <source>
        <dbReference type="Proteomes" id="UP000695007"/>
    </source>
</evidence>
<evidence type="ECO:0000313" key="11">
    <source>
        <dbReference type="RefSeq" id="XP_011501307.1"/>
    </source>
</evidence>
<evidence type="ECO:0000259" key="9">
    <source>
        <dbReference type="Pfam" id="PF13870"/>
    </source>
</evidence>
<dbReference type="InterPro" id="IPR025254">
    <property type="entry name" value="CCDC113/CCDC96_CC"/>
</dbReference>
<dbReference type="GO" id="GO:0036064">
    <property type="term" value="C:ciliary basal body"/>
    <property type="evidence" value="ECO:0007669"/>
    <property type="project" value="TreeGrafter"/>
</dbReference>
<name>A0AAJ6YNE4_9HYME</name>
<dbReference type="Proteomes" id="UP000695007">
    <property type="component" value="Unplaced"/>
</dbReference>
<dbReference type="KEGG" id="csol:105364957"/>
<feature type="region of interest" description="Disordered" evidence="8">
    <location>
        <begin position="121"/>
        <end position="143"/>
    </location>
</feature>
<dbReference type="InterPro" id="IPR051885">
    <property type="entry name" value="CC_CF"/>
</dbReference>
<evidence type="ECO:0000256" key="6">
    <source>
        <dbReference type="ARBA" id="ARBA00044798"/>
    </source>
</evidence>
<feature type="compositionally biased region" description="Polar residues" evidence="8">
    <location>
        <begin position="124"/>
        <end position="143"/>
    </location>
</feature>
<dbReference type="GeneID" id="105364957"/>
<feature type="domain" description="CCDC113/CCDC96 coiled-coil" evidence="9">
    <location>
        <begin position="257"/>
        <end position="423"/>
    </location>
</feature>
<evidence type="ECO:0000256" key="1">
    <source>
        <dbReference type="ARBA" id="ARBA00004138"/>
    </source>
</evidence>
<evidence type="ECO:0000256" key="8">
    <source>
        <dbReference type="SAM" id="MobiDB-lite"/>
    </source>
</evidence>
<dbReference type="GO" id="GO:0060271">
    <property type="term" value="P:cilium assembly"/>
    <property type="evidence" value="ECO:0007669"/>
    <property type="project" value="TreeGrafter"/>
</dbReference>
<evidence type="ECO:0000256" key="3">
    <source>
        <dbReference type="ARBA" id="ARBA00023054"/>
    </source>
</evidence>
<comment type="subcellular location">
    <subcellularLocation>
        <location evidence="1">Cell projection</location>
        <location evidence="1">Cilium</location>
    </subcellularLocation>
</comment>
<reference evidence="11" key="1">
    <citation type="submission" date="2025-08" db="UniProtKB">
        <authorList>
            <consortium name="RefSeq"/>
        </authorList>
    </citation>
    <scope>IDENTIFICATION</scope>
</reference>
<protein>
    <recommendedName>
        <fullName evidence="6">Cilia- and flagella-associated protein 263</fullName>
    </recommendedName>
</protein>
<dbReference type="GO" id="GO:0005930">
    <property type="term" value="C:axoneme"/>
    <property type="evidence" value="ECO:0007669"/>
    <property type="project" value="TreeGrafter"/>
</dbReference>